<dbReference type="InterPro" id="IPR001128">
    <property type="entry name" value="Cyt_P450"/>
</dbReference>
<organism evidence="8 9">
    <name type="scientific">Nocardia aobensis</name>
    <dbReference type="NCBI Taxonomy" id="257277"/>
    <lineage>
        <taxon>Bacteria</taxon>
        <taxon>Bacillati</taxon>
        <taxon>Actinomycetota</taxon>
        <taxon>Actinomycetes</taxon>
        <taxon>Mycobacteriales</taxon>
        <taxon>Nocardiaceae</taxon>
        <taxon>Nocardia</taxon>
    </lineage>
</organism>
<evidence type="ECO:0000256" key="2">
    <source>
        <dbReference type="ARBA" id="ARBA00022617"/>
    </source>
</evidence>
<keyword evidence="6 7" id="KW-0503">Monooxygenase</keyword>
<evidence type="ECO:0000256" key="4">
    <source>
        <dbReference type="ARBA" id="ARBA00023002"/>
    </source>
</evidence>
<dbReference type="EMBL" id="JBIAMT010000015">
    <property type="protein sequence ID" value="MFF0501958.1"/>
    <property type="molecule type" value="Genomic_DNA"/>
</dbReference>
<dbReference type="CDD" id="cd20625">
    <property type="entry name" value="CYP164-like"/>
    <property type="match status" value="1"/>
</dbReference>
<name>A0ABW6PFM1_9NOCA</name>
<dbReference type="SUPFAM" id="SSF48264">
    <property type="entry name" value="Cytochrome P450"/>
    <property type="match status" value="1"/>
</dbReference>
<comment type="caution">
    <text evidence="8">The sequence shown here is derived from an EMBL/GenBank/DDBJ whole genome shotgun (WGS) entry which is preliminary data.</text>
</comment>
<dbReference type="Proteomes" id="UP001601442">
    <property type="component" value="Unassembled WGS sequence"/>
</dbReference>
<dbReference type="PANTHER" id="PTHR46696">
    <property type="entry name" value="P450, PUTATIVE (EUROFUNG)-RELATED"/>
    <property type="match status" value="1"/>
</dbReference>
<keyword evidence="4 7" id="KW-0560">Oxidoreductase</keyword>
<dbReference type="InterPro" id="IPR002397">
    <property type="entry name" value="Cyt_P450_B"/>
</dbReference>
<evidence type="ECO:0000256" key="3">
    <source>
        <dbReference type="ARBA" id="ARBA00022723"/>
    </source>
</evidence>
<keyword evidence="9" id="KW-1185">Reference proteome</keyword>
<evidence type="ECO:0000256" key="1">
    <source>
        <dbReference type="ARBA" id="ARBA00010617"/>
    </source>
</evidence>
<protein>
    <submittedName>
        <fullName evidence="8">Cytochrome P450</fullName>
    </submittedName>
</protein>
<dbReference type="PROSITE" id="PS00086">
    <property type="entry name" value="CYTOCHROME_P450"/>
    <property type="match status" value="1"/>
</dbReference>
<dbReference type="RefSeq" id="WP_387402021.1">
    <property type="nucleotide sequence ID" value="NZ_JBIAMT010000015.1"/>
</dbReference>
<dbReference type="PRINTS" id="PR00385">
    <property type="entry name" value="P450"/>
</dbReference>
<evidence type="ECO:0000313" key="9">
    <source>
        <dbReference type="Proteomes" id="UP001601442"/>
    </source>
</evidence>
<evidence type="ECO:0000313" key="8">
    <source>
        <dbReference type="EMBL" id="MFF0501958.1"/>
    </source>
</evidence>
<keyword evidence="2 7" id="KW-0349">Heme</keyword>
<accession>A0ABW6PFM1</accession>
<dbReference type="PRINTS" id="PR00359">
    <property type="entry name" value="BP450"/>
</dbReference>
<dbReference type="PANTHER" id="PTHR46696:SF6">
    <property type="entry name" value="P450, PUTATIVE (EUROFUNG)-RELATED"/>
    <property type="match status" value="1"/>
</dbReference>
<dbReference type="InterPro" id="IPR036396">
    <property type="entry name" value="Cyt_P450_sf"/>
</dbReference>
<keyword evidence="5 7" id="KW-0408">Iron</keyword>
<sequence length="415" mass="45897">MNQLVSVTPTTSSEILNAVIAGGVQNPFPLYEQLRELGNGVHWSDLLNGWFLTRAEDSRAMLSDPESFSNDMLEVTGTGTHNPDDPRQRRFADIQSKFLFFVDPPRHPVIRSIFRSAFTPQAIAGWRPVVERITDELLAGFAAGDEVDFMEELAGVVPVEVIATVLGVPEEDHVRFRGWSEALVRANNPAVQGPGRDEAIATSMELVDYMSEIAEQRKANPQDDLISTVVNTPTRDGEPLDATEALAQLVVLLAAGNETTSNLLGNGITILLDHPQVKRRLIDNPSLMKSAVEEMLRYDPPFHLDFRKAVTDTSISGTAIAAGTPVYSLLPAANRDPRAFDNPLDFDIERKNNRHLAFSHGIHFCVGAPLARLEGEVVFNKLLQKFPDIDRGAAQPVRRTVNIISRGWEKRPVRL</sequence>
<evidence type="ECO:0000256" key="6">
    <source>
        <dbReference type="ARBA" id="ARBA00023033"/>
    </source>
</evidence>
<proteinExistence type="inferred from homology"/>
<dbReference type="InterPro" id="IPR017972">
    <property type="entry name" value="Cyt_P450_CS"/>
</dbReference>
<keyword evidence="3 7" id="KW-0479">Metal-binding</keyword>
<reference evidence="8 9" key="1">
    <citation type="submission" date="2024-10" db="EMBL/GenBank/DDBJ databases">
        <title>The Natural Products Discovery Center: Release of the First 8490 Sequenced Strains for Exploring Actinobacteria Biosynthetic Diversity.</title>
        <authorList>
            <person name="Kalkreuter E."/>
            <person name="Kautsar S.A."/>
            <person name="Yang D."/>
            <person name="Bader C.D."/>
            <person name="Teijaro C.N."/>
            <person name="Fluegel L."/>
            <person name="Davis C.M."/>
            <person name="Simpson J.R."/>
            <person name="Lauterbach L."/>
            <person name="Steele A.D."/>
            <person name="Gui C."/>
            <person name="Meng S."/>
            <person name="Li G."/>
            <person name="Viehrig K."/>
            <person name="Ye F."/>
            <person name="Su P."/>
            <person name="Kiefer A.F."/>
            <person name="Nichols A."/>
            <person name="Cepeda A.J."/>
            <person name="Yan W."/>
            <person name="Fan B."/>
            <person name="Jiang Y."/>
            <person name="Adhikari A."/>
            <person name="Zheng C.-J."/>
            <person name="Schuster L."/>
            <person name="Cowan T.M."/>
            <person name="Smanski M.J."/>
            <person name="Chevrette M.G."/>
            <person name="De Carvalho L.P.S."/>
            <person name="Shen B."/>
        </authorList>
    </citation>
    <scope>NUCLEOTIDE SEQUENCE [LARGE SCALE GENOMIC DNA]</scope>
    <source>
        <strain evidence="8 9">NPDC004119</strain>
    </source>
</reference>
<gene>
    <name evidence="8" type="ORF">ACFYU5_36645</name>
</gene>
<evidence type="ECO:0000256" key="5">
    <source>
        <dbReference type="ARBA" id="ARBA00023004"/>
    </source>
</evidence>
<evidence type="ECO:0000256" key="7">
    <source>
        <dbReference type="RuleBase" id="RU000461"/>
    </source>
</evidence>
<dbReference type="Gene3D" id="1.10.630.10">
    <property type="entry name" value="Cytochrome P450"/>
    <property type="match status" value="1"/>
</dbReference>
<dbReference type="Pfam" id="PF00067">
    <property type="entry name" value="p450"/>
    <property type="match status" value="1"/>
</dbReference>
<comment type="similarity">
    <text evidence="1 7">Belongs to the cytochrome P450 family.</text>
</comment>